<evidence type="ECO:0000313" key="2">
    <source>
        <dbReference type="Proteomes" id="UP001497680"/>
    </source>
</evidence>
<sequence length="277" mass="29312">MGFHQVWQLLPLLGLAAAAPAAMTTIHLCGDSTMAKGGGGSGSGSEGWGEYLKYSFGSDYVIHNAAIGGRSARSFTREGRFTEVANVVKAGDWVVIEFGHNDGGSLSTDNGRTDCPGEGAETCQTTYNGVQETVLTYPAYYKNAAKLFLDKGAKVILNSPTPNNICESGTCVNDVSRFDYYAWHAAAELNNPNVYHVPHKQYAVQAMKNLGASTVTANYPKDHTHTGPYMANVMAGTFVLGLKCGTTALGQAAKNTTASLTSTFYGACIPQNSTVPI</sequence>
<name>A0ACC0D6H7_9PEZI</name>
<organism evidence="1 2">
    <name type="scientific">Hypoxylon rubiginosum</name>
    <dbReference type="NCBI Taxonomy" id="110542"/>
    <lineage>
        <taxon>Eukaryota</taxon>
        <taxon>Fungi</taxon>
        <taxon>Dikarya</taxon>
        <taxon>Ascomycota</taxon>
        <taxon>Pezizomycotina</taxon>
        <taxon>Sordariomycetes</taxon>
        <taxon>Xylariomycetidae</taxon>
        <taxon>Xylariales</taxon>
        <taxon>Hypoxylaceae</taxon>
        <taxon>Hypoxylon</taxon>
    </lineage>
</organism>
<accession>A0ACC0D6H7</accession>
<proteinExistence type="predicted"/>
<reference evidence="1 2" key="1">
    <citation type="journal article" date="2022" name="New Phytol.">
        <title>Ecological generalism drives hyperdiversity of secondary metabolite gene clusters in xylarialean endophytes.</title>
        <authorList>
            <person name="Franco M.E.E."/>
            <person name="Wisecaver J.H."/>
            <person name="Arnold A.E."/>
            <person name="Ju Y.M."/>
            <person name="Slot J.C."/>
            <person name="Ahrendt S."/>
            <person name="Moore L.P."/>
            <person name="Eastman K.E."/>
            <person name="Scott K."/>
            <person name="Konkel Z."/>
            <person name="Mondo S.J."/>
            <person name="Kuo A."/>
            <person name="Hayes R.D."/>
            <person name="Haridas S."/>
            <person name="Andreopoulos B."/>
            <person name="Riley R."/>
            <person name="LaButti K."/>
            <person name="Pangilinan J."/>
            <person name="Lipzen A."/>
            <person name="Amirebrahimi M."/>
            <person name="Yan J."/>
            <person name="Adam C."/>
            <person name="Keymanesh K."/>
            <person name="Ng V."/>
            <person name="Louie K."/>
            <person name="Northen T."/>
            <person name="Drula E."/>
            <person name="Henrissat B."/>
            <person name="Hsieh H.M."/>
            <person name="Youens-Clark K."/>
            <person name="Lutzoni F."/>
            <person name="Miadlikowska J."/>
            <person name="Eastwood D.C."/>
            <person name="Hamelin R.C."/>
            <person name="Grigoriev I.V."/>
            <person name="U'Ren J.M."/>
        </authorList>
    </citation>
    <scope>NUCLEOTIDE SEQUENCE [LARGE SCALE GENOMIC DNA]</scope>
    <source>
        <strain evidence="1 2">ER1909</strain>
    </source>
</reference>
<protein>
    <submittedName>
        <fullName evidence="1">Carbohydrate esterase family 12 protein</fullName>
    </submittedName>
</protein>
<gene>
    <name evidence="1" type="ORF">F4821DRAFT_234392</name>
</gene>
<keyword evidence="2" id="KW-1185">Reference proteome</keyword>
<dbReference type="EMBL" id="MU394302">
    <property type="protein sequence ID" value="KAI6088363.1"/>
    <property type="molecule type" value="Genomic_DNA"/>
</dbReference>
<comment type="caution">
    <text evidence="1">The sequence shown here is derived from an EMBL/GenBank/DDBJ whole genome shotgun (WGS) entry which is preliminary data.</text>
</comment>
<evidence type="ECO:0000313" key="1">
    <source>
        <dbReference type="EMBL" id="KAI6088363.1"/>
    </source>
</evidence>
<dbReference type="Proteomes" id="UP001497680">
    <property type="component" value="Unassembled WGS sequence"/>
</dbReference>